<evidence type="ECO:0000256" key="12">
    <source>
        <dbReference type="SAM" id="Phobius"/>
    </source>
</evidence>
<keyword evidence="5" id="KW-0597">Phosphoprotein</keyword>
<evidence type="ECO:0000256" key="10">
    <source>
        <dbReference type="ARBA" id="ARBA00023012"/>
    </source>
</evidence>
<feature type="domain" description="Histidine kinase" evidence="13">
    <location>
        <begin position="239"/>
        <end position="452"/>
    </location>
</feature>
<comment type="catalytic activity">
    <reaction evidence="1">
        <text>ATP + protein L-histidine = ADP + protein N-phospho-L-histidine.</text>
        <dbReference type="EC" id="2.7.13.3"/>
    </reaction>
</comment>
<dbReference type="InterPro" id="IPR003660">
    <property type="entry name" value="HAMP_dom"/>
</dbReference>
<evidence type="ECO:0000256" key="4">
    <source>
        <dbReference type="ARBA" id="ARBA00012438"/>
    </source>
</evidence>
<accession>A0A5C8HRA9</accession>
<organism evidence="15 16">
    <name type="scientific">Microbacterium mitrae</name>
    <dbReference type="NCBI Taxonomy" id="664640"/>
    <lineage>
        <taxon>Bacteria</taxon>
        <taxon>Bacillati</taxon>
        <taxon>Actinomycetota</taxon>
        <taxon>Actinomycetes</taxon>
        <taxon>Micrococcales</taxon>
        <taxon>Microbacteriaceae</taxon>
        <taxon>Microbacterium</taxon>
    </lineage>
</organism>
<proteinExistence type="predicted"/>
<dbReference type="EMBL" id="VRSW01000001">
    <property type="protein sequence ID" value="TXK06690.1"/>
    <property type="molecule type" value="Genomic_DNA"/>
</dbReference>
<dbReference type="PANTHER" id="PTHR45436">
    <property type="entry name" value="SENSOR HISTIDINE KINASE YKOH"/>
    <property type="match status" value="1"/>
</dbReference>
<dbReference type="InterPro" id="IPR036097">
    <property type="entry name" value="HisK_dim/P_sf"/>
</dbReference>
<evidence type="ECO:0000256" key="3">
    <source>
        <dbReference type="ARBA" id="ARBA00004236"/>
    </source>
</evidence>
<dbReference type="Pfam" id="PF00512">
    <property type="entry name" value="HisKA"/>
    <property type="match status" value="1"/>
</dbReference>
<sequence length="458" mass="48504">MLNSVLEDQLTTRVSESSRRAQPWIDAAIQNEANDASAVLTFDGKSSGPGKFLQPGTLLILYLDSELTGAYLDADNDVQALSADQIAPLAGTEFPVGKPTDVTVADVGTYRIVAFPVGDAVALIGLPRADVDRTIGLMLITISVLTLGGLILLALAIGVTIRTSLRPLRAVAATAGRVAKQQLDQGEVAITDRVAPEHVDNHSEIGQVGKALNSMLDHVDASLRARAANEEKMRQFVADASHELRTPLASIRGYSELSLRDPSNSENTTAALERIQAQSLRMTRLVEDLLLLARLDEGQELVLSPVDLIPLTIESLADAQAAGSEHTGEWSSELDELVVLGDAGRLHQVVTNLLANARTHTPAGTHIVLSVERDGNDALVRVHDNGPGIAPDIQQTLFERFARADRSRARNTGGTGLGLAIAQAIAIAHQGTLSVESVPGSTTFTLRLPALTAGAQGQ</sequence>
<evidence type="ECO:0000313" key="16">
    <source>
        <dbReference type="Proteomes" id="UP000321196"/>
    </source>
</evidence>
<dbReference type="Pfam" id="PF00672">
    <property type="entry name" value="HAMP"/>
    <property type="match status" value="1"/>
</dbReference>
<dbReference type="FunFam" id="3.30.565.10:FF:000006">
    <property type="entry name" value="Sensor histidine kinase WalK"/>
    <property type="match status" value="1"/>
</dbReference>
<evidence type="ECO:0000313" key="15">
    <source>
        <dbReference type="EMBL" id="TXK06690.1"/>
    </source>
</evidence>
<dbReference type="Gene3D" id="6.10.340.10">
    <property type="match status" value="1"/>
</dbReference>
<reference evidence="15 16" key="1">
    <citation type="submission" date="2019-08" db="EMBL/GenBank/DDBJ databases">
        <authorList>
            <person name="Dong K."/>
        </authorList>
    </citation>
    <scope>NUCLEOTIDE SEQUENCE [LARGE SCALE GENOMIC DNA]</scope>
    <source>
        <strain evidence="15 16">M4-8</strain>
    </source>
</reference>
<dbReference type="Gene3D" id="3.30.565.10">
    <property type="entry name" value="Histidine kinase-like ATPase, C-terminal domain"/>
    <property type="match status" value="1"/>
</dbReference>
<name>A0A5C8HRA9_9MICO</name>
<dbReference type="Gene3D" id="1.10.287.130">
    <property type="match status" value="1"/>
</dbReference>
<dbReference type="FunFam" id="1.10.287.130:FF:000001">
    <property type="entry name" value="Two-component sensor histidine kinase"/>
    <property type="match status" value="1"/>
</dbReference>
<dbReference type="InterPro" id="IPR003661">
    <property type="entry name" value="HisK_dim/P_dom"/>
</dbReference>
<evidence type="ECO:0000256" key="9">
    <source>
        <dbReference type="ARBA" id="ARBA00022989"/>
    </source>
</evidence>
<evidence type="ECO:0000256" key="11">
    <source>
        <dbReference type="ARBA" id="ARBA00023136"/>
    </source>
</evidence>
<evidence type="ECO:0000259" key="14">
    <source>
        <dbReference type="PROSITE" id="PS50885"/>
    </source>
</evidence>
<comment type="subcellular location">
    <subcellularLocation>
        <location evidence="3">Cell membrane</location>
    </subcellularLocation>
</comment>
<dbReference type="Proteomes" id="UP000321196">
    <property type="component" value="Unassembled WGS sequence"/>
</dbReference>
<dbReference type="PROSITE" id="PS50885">
    <property type="entry name" value="HAMP"/>
    <property type="match status" value="1"/>
</dbReference>
<evidence type="ECO:0000256" key="7">
    <source>
        <dbReference type="ARBA" id="ARBA00022692"/>
    </source>
</evidence>
<dbReference type="CDD" id="cd00082">
    <property type="entry name" value="HisKA"/>
    <property type="match status" value="1"/>
</dbReference>
<protein>
    <recommendedName>
        <fullName evidence="4">histidine kinase</fullName>
        <ecNumber evidence="4">2.7.13.3</ecNumber>
    </recommendedName>
</protein>
<dbReference type="SUPFAM" id="SSF55874">
    <property type="entry name" value="ATPase domain of HSP90 chaperone/DNA topoisomerase II/histidine kinase"/>
    <property type="match status" value="1"/>
</dbReference>
<dbReference type="InterPro" id="IPR004358">
    <property type="entry name" value="Sig_transdc_His_kin-like_C"/>
</dbReference>
<feature type="transmembrane region" description="Helical" evidence="12">
    <location>
        <begin position="135"/>
        <end position="159"/>
    </location>
</feature>
<evidence type="ECO:0000256" key="1">
    <source>
        <dbReference type="ARBA" id="ARBA00000085"/>
    </source>
</evidence>
<evidence type="ECO:0000256" key="6">
    <source>
        <dbReference type="ARBA" id="ARBA00022679"/>
    </source>
</evidence>
<comment type="cofactor">
    <cofactor evidence="2">
        <name>a divalent metal cation</name>
        <dbReference type="ChEBI" id="CHEBI:60240"/>
    </cofactor>
</comment>
<dbReference type="EC" id="2.7.13.3" evidence="4"/>
<comment type="caution">
    <text evidence="15">The sequence shown here is derived from an EMBL/GenBank/DDBJ whole genome shotgun (WGS) entry which is preliminary data.</text>
</comment>
<evidence type="ECO:0000256" key="2">
    <source>
        <dbReference type="ARBA" id="ARBA00001968"/>
    </source>
</evidence>
<dbReference type="PROSITE" id="PS50109">
    <property type="entry name" value="HIS_KIN"/>
    <property type="match status" value="1"/>
</dbReference>
<dbReference type="PRINTS" id="PR00344">
    <property type="entry name" value="BCTRLSENSOR"/>
</dbReference>
<dbReference type="SMART" id="SM00387">
    <property type="entry name" value="HATPase_c"/>
    <property type="match status" value="1"/>
</dbReference>
<keyword evidence="8" id="KW-0418">Kinase</keyword>
<dbReference type="CDD" id="cd06225">
    <property type="entry name" value="HAMP"/>
    <property type="match status" value="1"/>
</dbReference>
<dbReference type="AlphaFoldDB" id="A0A5C8HRA9"/>
<dbReference type="Pfam" id="PF02518">
    <property type="entry name" value="HATPase_c"/>
    <property type="match status" value="1"/>
</dbReference>
<dbReference type="PANTHER" id="PTHR45436:SF5">
    <property type="entry name" value="SENSOR HISTIDINE KINASE TRCS"/>
    <property type="match status" value="1"/>
</dbReference>
<evidence type="ECO:0000256" key="5">
    <source>
        <dbReference type="ARBA" id="ARBA00022553"/>
    </source>
</evidence>
<dbReference type="InterPro" id="IPR036890">
    <property type="entry name" value="HATPase_C_sf"/>
</dbReference>
<dbReference type="InterPro" id="IPR003594">
    <property type="entry name" value="HATPase_dom"/>
</dbReference>
<keyword evidence="16" id="KW-1185">Reference proteome</keyword>
<gene>
    <name evidence="15" type="ORF">FVP60_03415</name>
</gene>
<keyword evidence="6" id="KW-0808">Transferase</keyword>
<dbReference type="InterPro" id="IPR050428">
    <property type="entry name" value="TCS_sensor_his_kinase"/>
</dbReference>
<dbReference type="GO" id="GO:0000155">
    <property type="term" value="F:phosphorelay sensor kinase activity"/>
    <property type="evidence" value="ECO:0007669"/>
    <property type="project" value="InterPro"/>
</dbReference>
<dbReference type="GO" id="GO:0005509">
    <property type="term" value="F:calcium ion binding"/>
    <property type="evidence" value="ECO:0007669"/>
    <property type="project" value="UniProtKB-ARBA"/>
</dbReference>
<dbReference type="OrthoDB" id="9786919at2"/>
<evidence type="ECO:0000256" key="8">
    <source>
        <dbReference type="ARBA" id="ARBA00022777"/>
    </source>
</evidence>
<dbReference type="SUPFAM" id="SSF47384">
    <property type="entry name" value="Homodimeric domain of signal transducing histidine kinase"/>
    <property type="match status" value="1"/>
</dbReference>
<dbReference type="SMART" id="SM00388">
    <property type="entry name" value="HisKA"/>
    <property type="match status" value="1"/>
</dbReference>
<dbReference type="CDD" id="cd00075">
    <property type="entry name" value="HATPase"/>
    <property type="match status" value="1"/>
</dbReference>
<keyword evidence="10" id="KW-0902">Two-component regulatory system</keyword>
<dbReference type="SMART" id="SM00304">
    <property type="entry name" value="HAMP"/>
    <property type="match status" value="1"/>
</dbReference>
<keyword evidence="11 12" id="KW-0472">Membrane</keyword>
<keyword evidence="7 12" id="KW-0812">Transmembrane</keyword>
<evidence type="ECO:0000259" key="13">
    <source>
        <dbReference type="PROSITE" id="PS50109"/>
    </source>
</evidence>
<feature type="domain" description="HAMP" evidence="14">
    <location>
        <begin position="162"/>
        <end position="224"/>
    </location>
</feature>
<dbReference type="GO" id="GO:0005886">
    <property type="term" value="C:plasma membrane"/>
    <property type="evidence" value="ECO:0007669"/>
    <property type="project" value="UniProtKB-SubCell"/>
</dbReference>
<keyword evidence="9 12" id="KW-1133">Transmembrane helix</keyword>
<dbReference type="InterPro" id="IPR005467">
    <property type="entry name" value="His_kinase_dom"/>
</dbReference>